<reference evidence="4 6" key="3">
    <citation type="submission" date="2016-10" db="EMBL/GenBank/DDBJ databases">
        <authorList>
            <person name="de Groot N.N."/>
        </authorList>
    </citation>
    <scope>NUCLEOTIDE SEQUENCE [LARGE SCALE GENOMIC DNA]</scope>
    <source>
        <strain evidence="4 6">OGL-20</strain>
    </source>
</reference>
<dbReference type="EMBL" id="CP015105">
    <property type="protein sequence ID" value="ASJ12658.1"/>
    <property type="molecule type" value="Genomic_DNA"/>
</dbReference>
<gene>
    <name evidence="2" type="ORF">A3L14_07070</name>
    <name evidence="3" type="ORF">AMR53_07845</name>
    <name evidence="4" type="ORF">SAMN05216170_0533</name>
</gene>
<dbReference type="AlphaFoldDB" id="A0A0Q2M1Q9"/>
<feature type="transmembrane region" description="Helical" evidence="1">
    <location>
        <begin position="7"/>
        <end position="31"/>
    </location>
</feature>
<dbReference type="KEGG" id="ttd:A3L14_07070"/>
<evidence type="ECO:0000313" key="2">
    <source>
        <dbReference type="EMBL" id="ASJ12658.1"/>
    </source>
</evidence>
<organism evidence="3 5">
    <name type="scientific">Thermococcus thioreducens</name>
    <dbReference type="NCBI Taxonomy" id="277988"/>
    <lineage>
        <taxon>Archaea</taxon>
        <taxon>Methanobacteriati</taxon>
        <taxon>Methanobacteriota</taxon>
        <taxon>Thermococci</taxon>
        <taxon>Thermococcales</taxon>
        <taxon>Thermococcaceae</taxon>
        <taxon>Thermococcus</taxon>
    </lineage>
</organism>
<evidence type="ECO:0000256" key="1">
    <source>
        <dbReference type="SAM" id="Phobius"/>
    </source>
</evidence>
<evidence type="ECO:0000313" key="7">
    <source>
        <dbReference type="Proteomes" id="UP000250136"/>
    </source>
</evidence>
<dbReference type="STRING" id="277988.SAMN05216170_0533"/>
<evidence type="ECO:0000313" key="6">
    <source>
        <dbReference type="Proteomes" id="UP000182125"/>
    </source>
</evidence>
<dbReference type="RefSeq" id="WP_055429727.1">
    <property type="nucleotide sequence ID" value="NZ_CP015105.1"/>
</dbReference>
<dbReference type="OrthoDB" id="102392at2157"/>
<keyword evidence="1" id="KW-0812">Transmembrane</keyword>
<reference evidence="2 7" key="2">
    <citation type="submission" date="2016-04" db="EMBL/GenBank/DDBJ databases">
        <title>Complete genome sequence of Thermococcus thioreducens type strain OGL-20P.</title>
        <authorList>
            <person name="Oger P.M."/>
        </authorList>
    </citation>
    <scope>NUCLEOTIDE SEQUENCE [LARGE SCALE GENOMIC DNA]</scope>
    <source>
        <strain evidence="2 7">OGL-20P</strain>
    </source>
</reference>
<feature type="transmembrane region" description="Helical" evidence="1">
    <location>
        <begin position="43"/>
        <end position="65"/>
    </location>
</feature>
<dbReference type="Proteomes" id="UP000051862">
    <property type="component" value="Unassembled WGS sequence"/>
</dbReference>
<keyword evidence="1" id="KW-0472">Membrane</keyword>
<evidence type="ECO:0000313" key="4">
    <source>
        <dbReference type="EMBL" id="SEV87117.1"/>
    </source>
</evidence>
<keyword evidence="7" id="KW-1185">Reference proteome</keyword>
<dbReference type="EMBL" id="LIXN01000013">
    <property type="protein sequence ID" value="KQH81993.1"/>
    <property type="molecule type" value="Genomic_DNA"/>
</dbReference>
<sequence length="155" mass="17562">MRTINKLFLWFVSLFLWGVIIYSYQIVGFYWMIVVLDGELPRIWLAVVAAGLRFVIQSALLLGILRLILKILPSLEIYLKSTMPLALAGIIGSILRFFYNGWIPFRIIMEQVALMLGLLMAMVLLGKRISSGKKSYLSCVLTGLLVFLILIPIPL</sequence>
<accession>A0A0Q2M1Q9</accession>
<feature type="transmembrane region" description="Helical" evidence="1">
    <location>
        <begin position="105"/>
        <end position="124"/>
    </location>
</feature>
<name>A0A0Q2M1Q9_9EURY</name>
<evidence type="ECO:0000313" key="3">
    <source>
        <dbReference type="EMBL" id="KQH81993.1"/>
    </source>
</evidence>
<feature type="transmembrane region" description="Helical" evidence="1">
    <location>
        <begin position="136"/>
        <end position="153"/>
    </location>
</feature>
<evidence type="ECO:0000313" key="5">
    <source>
        <dbReference type="Proteomes" id="UP000051862"/>
    </source>
</evidence>
<dbReference type="Proteomes" id="UP000182125">
    <property type="component" value="Unassembled WGS sequence"/>
</dbReference>
<reference evidence="3 5" key="1">
    <citation type="submission" date="2015-08" db="EMBL/GenBank/DDBJ databases">
        <title>Thermococcus thioreducens DSM 14981 genome sequencing.</title>
        <authorList>
            <person name="Hong S.-J."/>
            <person name="Kim M.-C."/>
            <person name="Shin J.-H."/>
        </authorList>
    </citation>
    <scope>NUCLEOTIDE SEQUENCE [LARGE SCALE GENOMIC DNA]</scope>
    <source>
        <strain evidence="3 5">DSM 14981</strain>
    </source>
</reference>
<dbReference type="GeneID" id="33334172"/>
<feature type="transmembrane region" description="Helical" evidence="1">
    <location>
        <begin position="77"/>
        <end position="99"/>
    </location>
</feature>
<keyword evidence="1" id="KW-1133">Transmembrane helix</keyword>
<dbReference type="PATRIC" id="fig|277988.4.peg.1654"/>
<proteinExistence type="predicted"/>
<dbReference type="EMBL" id="FOIW01000001">
    <property type="protein sequence ID" value="SEV87117.1"/>
    <property type="molecule type" value="Genomic_DNA"/>
</dbReference>
<protein>
    <submittedName>
        <fullName evidence="3">Uncharacterized protein</fullName>
    </submittedName>
</protein>
<dbReference type="Proteomes" id="UP000250136">
    <property type="component" value="Chromosome"/>
</dbReference>